<keyword evidence="3" id="KW-1185">Reference proteome</keyword>
<accession>A0ABW4KZY7</accession>
<comment type="caution">
    <text evidence="2">The sequence shown here is derived from an EMBL/GenBank/DDBJ whole genome shotgun (WGS) entry which is preliminary data.</text>
</comment>
<feature type="compositionally biased region" description="Basic and acidic residues" evidence="1">
    <location>
        <begin position="190"/>
        <end position="233"/>
    </location>
</feature>
<dbReference type="RefSeq" id="WP_388002164.1">
    <property type="nucleotide sequence ID" value="NZ_JBHUEE010000001.1"/>
</dbReference>
<evidence type="ECO:0000256" key="1">
    <source>
        <dbReference type="SAM" id="MobiDB-lite"/>
    </source>
</evidence>
<gene>
    <name evidence="2" type="ORF">ACFSE6_02750</name>
</gene>
<feature type="region of interest" description="Disordered" evidence="1">
    <location>
        <begin position="264"/>
        <end position="286"/>
    </location>
</feature>
<organism evidence="2 3">
    <name type="scientific">Georgenia deserti</name>
    <dbReference type="NCBI Taxonomy" id="2093781"/>
    <lineage>
        <taxon>Bacteria</taxon>
        <taxon>Bacillati</taxon>
        <taxon>Actinomycetota</taxon>
        <taxon>Actinomycetes</taxon>
        <taxon>Micrococcales</taxon>
        <taxon>Bogoriellaceae</taxon>
        <taxon>Georgenia</taxon>
    </lineage>
</organism>
<sequence length="302" mass="32800">MPEQPSDLVAVANELYGLPLGEFVPTRNTRAKQARKDGDTDLAWAIQGLAKPSLAAWLANIMVRHMADEIGQVLDLGETLRQAQNDLDASQLRELGQQRRRLLSAVVEKGRDLADDLGQQISSGVADQTAESLQAAMADEQAAAALRTGLLVQPMASSGLESVDLDGVVAVPEAVGDRSPARPKKGGRKKSAEKDKEAERRAAVERAEAALADAERQARRAERERGKHEEKVAKLEARALQLRSEIDELRRRLVDQEHALMSTEDRLEAAEDARDSAVAAAEEADDAVADVRRELDRLTSGP</sequence>
<feature type="compositionally biased region" description="Basic and acidic residues" evidence="1">
    <location>
        <begin position="264"/>
        <end position="275"/>
    </location>
</feature>
<proteinExistence type="predicted"/>
<dbReference type="Proteomes" id="UP001597277">
    <property type="component" value="Unassembled WGS sequence"/>
</dbReference>
<name>A0ABW4KZY7_9MICO</name>
<evidence type="ECO:0008006" key="4">
    <source>
        <dbReference type="Google" id="ProtNLM"/>
    </source>
</evidence>
<evidence type="ECO:0000313" key="2">
    <source>
        <dbReference type="EMBL" id="MFD1716738.1"/>
    </source>
</evidence>
<dbReference type="SUPFAM" id="SSF57997">
    <property type="entry name" value="Tropomyosin"/>
    <property type="match status" value="1"/>
</dbReference>
<protein>
    <recommendedName>
        <fullName evidence="4">Transposase</fullName>
    </recommendedName>
</protein>
<reference evidence="3" key="1">
    <citation type="journal article" date="2019" name="Int. J. Syst. Evol. Microbiol.">
        <title>The Global Catalogue of Microorganisms (GCM) 10K type strain sequencing project: providing services to taxonomists for standard genome sequencing and annotation.</title>
        <authorList>
            <consortium name="The Broad Institute Genomics Platform"/>
            <consortium name="The Broad Institute Genome Sequencing Center for Infectious Disease"/>
            <person name="Wu L."/>
            <person name="Ma J."/>
        </authorList>
    </citation>
    <scope>NUCLEOTIDE SEQUENCE [LARGE SCALE GENOMIC DNA]</scope>
    <source>
        <strain evidence="3">JCM 17130</strain>
    </source>
</reference>
<dbReference type="EMBL" id="JBHUEE010000001">
    <property type="protein sequence ID" value="MFD1716738.1"/>
    <property type="molecule type" value="Genomic_DNA"/>
</dbReference>
<evidence type="ECO:0000313" key="3">
    <source>
        <dbReference type="Proteomes" id="UP001597277"/>
    </source>
</evidence>
<feature type="region of interest" description="Disordered" evidence="1">
    <location>
        <begin position="174"/>
        <end position="233"/>
    </location>
</feature>